<proteinExistence type="predicted"/>
<dbReference type="Proteomes" id="UP001148737">
    <property type="component" value="Unassembled WGS sequence"/>
</dbReference>
<accession>A0ACC1QLT8</accession>
<gene>
    <name evidence="1" type="ORF">NLG97_g7434</name>
</gene>
<dbReference type="EMBL" id="JANAKD010001136">
    <property type="protein sequence ID" value="KAJ3482940.1"/>
    <property type="molecule type" value="Genomic_DNA"/>
</dbReference>
<keyword evidence="2" id="KW-1185">Reference proteome</keyword>
<evidence type="ECO:0000313" key="1">
    <source>
        <dbReference type="EMBL" id="KAJ3482940.1"/>
    </source>
</evidence>
<reference evidence="1" key="1">
    <citation type="submission" date="2022-07" db="EMBL/GenBank/DDBJ databases">
        <title>Genome Sequence of Lecanicillium saksenae.</title>
        <authorList>
            <person name="Buettner E."/>
        </authorList>
    </citation>
    <scope>NUCLEOTIDE SEQUENCE</scope>
    <source>
        <strain evidence="1">VT-O1</strain>
    </source>
</reference>
<sequence>MDYTLDLETMNLVIQMQLEDAQSILKGKYSDGGDAPDGELAAQLFKNELEALEQFYFDQAMSRSIAQAVVHDAELIQESMGYEEQVAHDREYAIACENGTPYAMPERDVQENSPDVIDEDMMEKLISLYIGDRKTVQTPDHTGSSSRTGGAETPKQTDARRRCIACLEDFLYTDTIRASD</sequence>
<name>A0ACC1QLT8_9HYPO</name>
<protein>
    <submittedName>
        <fullName evidence="1">Uncharacterized protein</fullName>
    </submittedName>
</protein>
<organism evidence="1 2">
    <name type="scientific">Lecanicillium saksenae</name>
    <dbReference type="NCBI Taxonomy" id="468837"/>
    <lineage>
        <taxon>Eukaryota</taxon>
        <taxon>Fungi</taxon>
        <taxon>Dikarya</taxon>
        <taxon>Ascomycota</taxon>
        <taxon>Pezizomycotina</taxon>
        <taxon>Sordariomycetes</taxon>
        <taxon>Hypocreomycetidae</taxon>
        <taxon>Hypocreales</taxon>
        <taxon>Cordycipitaceae</taxon>
        <taxon>Lecanicillium</taxon>
    </lineage>
</organism>
<comment type="caution">
    <text evidence="1">The sequence shown here is derived from an EMBL/GenBank/DDBJ whole genome shotgun (WGS) entry which is preliminary data.</text>
</comment>
<evidence type="ECO:0000313" key="2">
    <source>
        <dbReference type="Proteomes" id="UP001148737"/>
    </source>
</evidence>